<dbReference type="Proteomes" id="UP000225617">
    <property type="component" value="Segment"/>
</dbReference>
<dbReference type="KEGG" id="vg:40073088"/>
<accession>A0A1L6Z549</accession>
<feature type="region of interest" description="Disordered" evidence="1">
    <location>
        <begin position="1"/>
        <end position="41"/>
    </location>
</feature>
<protein>
    <submittedName>
        <fullName evidence="2">Uncharacterized protein</fullName>
    </submittedName>
</protein>
<organism evidence="2 3">
    <name type="scientific">Klebsiella phage vB_Kpn_IME260</name>
    <dbReference type="NCBI Taxonomy" id="1912318"/>
    <lineage>
        <taxon>Viruses</taxon>
        <taxon>Duplodnaviria</taxon>
        <taxon>Heunggongvirae</taxon>
        <taxon>Uroviricota</taxon>
        <taxon>Caudoviricetes</taxon>
        <taxon>Demerecviridae</taxon>
        <taxon>Sugarlandvirus</taxon>
        <taxon>Sugarlandvirus IME260</taxon>
    </lineage>
</organism>
<feature type="compositionally biased region" description="Basic and acidic residues" evidence="1">
    <location>
        <begin position="18"/>
        <end position="29"/>
    </location>
</feature>
<proteinExistence type="predicted"/>
<evidence type="ECO:0000313" key="2">
    <source>
        <dbReference type="EMBL" id="APT41124.1"/>
    </source>
</evidence>
<evidence type="ECO:0000313" key="3">
    <source>
        <dbReference type="Proteomes" id="UP000225617"/>
    </source>
</evidence>
<dbReference type="GeneID" id="40073088"/>
<reference evidence="2" key="1">
    <citation type="submission" date="2017-01" db="EMBL/GenBank/DDBJ databases">
        <title>Complete Genome Sequence of two Novel Multi-drug resistant Klebsiella pneumoniae Phage vB_Kpn_IME260.</title>
        <authorList>
            <person name="Xing S."/>
            <person name="Pan X."/>
            <person name="Sun Q."/>
            <person name="Pei G."/>
            <person name="Mi Z."/>
            <person name="An X."/>
            <person name="Tong Y."/>
        </authorList>
    </citation>
    <scope>NUCLEOTIDE SEQUENCE [LARGE SCALE GENOMIC DNA]</scope>
</reference>
<dbReference type="RefSeq" id="YP_009597457.1">
    <property type="nucleotide sequence ID" value="NC_041899.1"/>
</dbReference>
<sequence>MVKYKGMDALMRQFAPKPPKENPPAKRDYNSNLLVPPAKLL</sequence>
<keyword evidence="3" id="KW-1185">Reference proteome</keyword>
<evidence type="ECO:0000256" key="1">
    <source>
        <dbReference type="SAM" id="MobiDB-lite"/>
    </source>
</evidence>
<dbReference type="EMBL" id="KX845404">
    <property type="protein sequence ID" value="APT41124.1"/>
    <property type="molecule type" value="Genomic_DNA"/>
</dbReference>
<name>A0A1L6Z549_9CAUD</name>